<dbReference type="PANTHER" id="PTHR43355:SF2">
    <property type="entry name" value="FLAVIN REDUCTASE (NADPH)"/>
    <property type="match status" value="1"/>
</dbReference>
<evidence type="ECO:0000259" key="2">
    <source>
        <dbReference type="Pfam" id="PF13460"/>
    </source>
</evidence>
<protein>
    <recommendedName>
        <fullName evidence="2">NAD(P)-binding domain-containing protein</fullName>
    </recommendedName>
</protein>
<name>A0A2G7G736_9EURO</name>
<keyword evidence="4" id="KW-1185">Reference proteome</keyword>
<dbReference type="PANTHER" id="PTHR43355">
    <property type="entry name" value="FLAVIN REDUCTASE (NADPH)"/>
    <property type="match status" value="1"/>
</dbReference>
<comment type="similarity">
    <text evidence="1">Belongs to the avfA family.</text>
</comment>
<accession>A0A2G7G736</accession>
<dbReference type="SUPFAM" id="SSF51735">
    <property type="entry name" value="NAD(P)-binding Rossmann-fold domains"/>
    <property type="match status" value="1"/>
</dbReference>
<dbReference type="Proteomes" id="UP000231358">
    <property type="component" value="Unassembled WGS sequence"/>
</dbReference>
<dbReference type="GO" id="GO:0042602">
    <property type="term" value="F:riboflavin reductase (NADPH) activity"/>
    <property type="evidence" value="ECO:0007669"/>
    <property type="project" value="TreeGrafter"/>
</dbReference>
<dbReference type="Pfam" id="PF13460">
    <property type="entry name" value="NAD_binding_10"/>
    <property type="match status" value="1"/>
</dbReference>
<dbReference type="InterPro" id="IPR036291">
    <property type="entry name" value="NAD(P)-bd_dom_sf"/>
</dbReference>
<organism evidence="3 4">
    <name type="scientific">Aspergillus arachidicola</name>
    <dbReference type="NCBI Taxonomy" id="656916"/>
    <lineage>
        <taxon>Eukaryota</taxon>
        <taxon>Fungi</taxon>
        <taxon>Dikarya</taxon>
        <taxon>Ascomycota</taxon>
        <taxon>Pezizomycotina</taxon>
        <taxon>Eurotiomycetes</taxon>
        <taxon>Eurotiomycetidae</taxon>
        <taxon>Eurotiales</taxon>
        <taxon>Aspergillaceae</taxon>
        <taxon>Aspergillus</taxon>
        <taxon>Aspergillus subgen. Circumdati</taxon>
    </lineage>
</organism>
<proteinExistence type="inferred from homology"/>
<feature type="domain" description="NAD(P)-binding" evidence="2">
    <location>
        <begin position="9"/>
        <end position="205"/>
    </location>
</feature>
<dbReference type="InterPro" id="IPR051606">
    <property type="entry name" value="Polyketide_Oxido-like"/>
</dbReference>
<gene>
    <name evidence="3" type="ORF">AARAC_000513</name>
</gene>
<dbReference type="InterPro" id="IPR016040">
    <property type="entry name" value="NAD(P)-bd_dom"/>
</dbReference>
<dbReference type="EMBL" id="NEXV01000096">
    <property type="protein sequence ID" value="PIG88668.1"/>
    <property type="molecule type" value="Genomic_DNA"/>
</dbReference>
<sequence length="219" mass="23607">MSEHILVFGATGPSGTEFCSAALQQGHRLSLFVRNPQKLPLEISGNPNVTVIHGTFEDVTKMEQAAGCGARIFVSFAGPTYGSKGTPVTEAIKLIFPMLVANKYKRAMVLGTCSYPSPLDKGAIKWKLSVALIKIIGGSAYEEFRGLGEFVASQDPAQLQWTLFRVPFLTNGAEAPVTATYTGHGDDGFFLSRRSMASWVLKEMDTDSVQVGKTPVISN</sequence>
<reference evidence="3 4" key="1">
    <citation type="submission" date="2017-05" db="EMBL/GenBank/DDBJ databases">
        <title>Genome sequence for an aflatoxigenic pathogen of Argentinian peanut, Aspergillus arachidicola.</title>
        <authorList>
            <person name="Moore G."/>
            <person name="Beltz S.B."/>
            <person name="Mack B.M."/>
        </authorList>
    </citation>
    <scope>NUCLEOTIDE SEQUENCE [LARGE SCALE GENOMIC DNA]</scope>
    <source>
        <strain evidence="3 4">CBS 117610</strain>
    </source>
</reference>
<dbReference type="AlphaFoldDB" id="A0A2G7G736"/>
<dbReference type="STRING" id="656916.A0A2G7G736"/>
<dbReference type="GO" id="GO:0004074">
    <property type="term" value="F:biliverdin reductase [NAD(P)H] activity"/>
    <property type="evidence" value="ECO:0007669"/>
    <property type="project" value="TreeGrafter"/>
</dbReference>
<comment type="caution">
    <text evidence="3">The sequence shown here is derived from an EMBL/GenBank/DDBJ whole genome shotgun (WGS) entry which is preliminary data.</text>
</comment>
<evidence type="ECO:0000313" key="3">
    <source>
        <dbReference type="EMBL" id="PIG88668.1"/>
    </source>
</evidence>
<evidence type="ECO:0000313" key="4">
    <source>
        <dbReference type="Proteomes" id="UP000231358"/>
    </source>
</evidence>
<evidence type="ECO:0000256" key="1">
    <source>
        <dbReference type="ARBA" id="ARBA00038376"/>
    </source>
</evidence>
<dbReference type="Gene3D" id="3.40.50.720">
    <property type="entry name" value="NAD(P)-binding Rossmann-like Domain"/>
    <property type="match status" value="1"/>
</dbReference>